<dbReference type="EMBL" id="BPLR01017389">
    <property type="protein sequence ID" value="GIY91188.1"/>
    <property type="molecule type" value="Genomic_DNA"/>
</dbReference>
<dbReference type="Proteomes" id="UP001054945">
    <property type="component" value="Unassembled WGS sequence"/>
</dbReference>
<feature type="compositionally biased region" description="Pro residues" evidence="1">
    <location>
        <begin position="1"/>
        <end position="13"/>
    </location>
</feature>
<organism evidence="2 3">
    <name type="scientific">Caerostris extrusa</name>
    <name type="common">Bark spider</name>
    <name type="synonym">Caerostris bankana</name>
    <dbReference type="NCBI Taxonomy" id="172846"/>
    <lineage>
        <taxon>Eukaryota</taxon>
        <taxon>Metazoa</taxon>
        <taxon>Ecdysozoa</taxon>
        <taxon>Arthropoda</taxon>
        <taxon>Chelicerata</taxon>
        <taxon>Arachnida</taxon>
        <taxon>Araneae</taxon>
        <taxon>Araneomorphae</taxon>
        <taxon>Entelegynae</taxon>
        <taxon>Araneoidea</taxon>
        <taxon>Araneidae</taxon>
        <taxon>Caerostris</taxon>
    </lineage>
</organism>
<gene>
    <name evidence="2" type="ORF">CEXT_472751</name>
</gene>
<reference evidence="2 3" key="1">
    <citation type="submission" date="2021-06" db="EMBL/GenBank/DDBJ databases">
        <title>Caerostris extrusa draft genome.</title>
        <authorList>
            <person name="Kono N."/>
            <person name="Arakawa K."/>
        </authorList>
    </citation>
    <scope>NUCLEOTIDE SEQUENCE [LARGE SCALE GENOMIC DNA]</scope>
</reference>
<sequence>MEPSPLLPPPLLPPSRRGRGEKDAPESEMGILEEDEVVGRQVRGSAVAGEWAVLLLARFAPGLLCVCLNADLLCRTNWRLKCRAGFKFQSVEYVL</sequence>
<evidence type="ECO:0000313" key="3">
    <source>
        <dbReference type="Proteomes" id="UP001054945"/>
    </source>
</evidence>
<evidence type="ECO:0000313" key="2">
    <source>
        <dbReference type="EMBL" id="GIY91188.1"/>
    </source>
</evidence>
<evidence type="ECO:0000256" key="1">
    <source>
        <dbReference type="SAM" id="MobiDB-lite"/>
    </source>
</evidence>
<name>A0AAV4XBI7_CAEEX</name>
<proteinExistence type="predicted"/>
<protein>
    <submittedName>
        <fullName evidence="2">Uncharacterized protein</fullName>
    </submittedName>
</protein>
<comment type="caution">
    <text evidence="2">The sequence shown here is derived from an EMBL/GenBank/DDBJ whole genome shotgun (WGS) entry which is preliminary data.</text>
</comment>
<dbReference type="AlphaFoldDB" id="A0AAV4XBI7"/>
<feature type="region of interest" description="Disordered" evidence="1">
    <location>
        <begin position="1"/>
        <end position="30"/>
    </location>
</feature>
<keyword evidence="3" id="KW-1185">Reference proteome</keyword>
<accession>A0AAV4XBI7</accession>